<keyword evidence="4" id="KW-1185">Reference proteome</keyword>
<evidence type="ECO:0000313" key="4">
    <source>
        <dbReference type="Proteomes" id="UP001287356"/>
    </source>
</evidence>
<feature type="region of interest" description="Disordered" evidence="2">
    <location>
        <begin position="1"/>
        <end position="20"/>
    </location>
</feature>
<sequence length="296" mass="33643">MTGTMAPVDDQADSSQTLDPASPLHFNASIFYMKPDPLYNVEKPYFMNIPLDPTWVPKLKQTNVAYTRKTVAITDIRGHEDVFTLDQSGFELGTLRTGLSYDDFAKTDTIVSRFYDEVKVFLKQYTGAAEVLPFDFQVRRKDPTLPPNSRGAPGKAQPFAAVHGDQTTKAAIRRLKYFHPIFAEKYADGRFQIINVWKPLRGPVYNSPLAVCDYRTVKQDDLPNANHRFYYVNGQETHEAWMIKCFDSATATDPKIAQFSPHVSFPYTRPGPGSAKWEDSIPRESVEVRSFVFRHS</sequence>
<dbReference type="InterPro" id="IPR044053">
    <property type="entry name" value="AsaB-like"/>
</dbReference>
<dbReference type="PANTHER" id="PTHR34598:SF3">
    <property type="entry name" value="OXIDOREDUCTASE AN1597"/>
    <property type="match status" value="1"/>
</dbReference>
<comment type="similarity">
    <text evidence="1">Belongs to the asaB hydroxylase/desaturase family.</text>
</comment>
<organism evidence="3 4">
    <name type="scientific">Lasiosphaeria ovina</name>
    <dbReference type="NCBI Taxonomy" id="92902"/>
    <lineage>
        <taxon>Eukaryota</taxon>
        <taxon>Fungi</taxon>
        <taxon>Dikarya</taxon>
        <taxon>Ascomycota</taxon>
        <taxon>Pezizomycotina</taxon>
        <taxon>Sordariomycetes</taxon>
        <taxon>Sordariomycetidae</taxon>
        <taxon>Sordariales</taxon>
        <taxon>Lasiosphaeriaceae</taxon>
        <taxon>Lasiosphaeria</taxon>
    </lineage>
</organism>
<dbReference type="EMBL" id="JAULSN010000003">
    <property type="protein sequence ID" value="KAK3377121.1"/>
    <property type="molecule type" value="Genomic_DNA"/>
</dbReference>
<reference evidence="3" key="2">
    <citation type="submission" date="2023-06" db="EMBL/GenBank/DDBJ databases">
        <authorList>
            <consortium name="Lawrence Berkeley National Laboratory"/>
            <person name="Haridas S."/>
            <person name="Hensen N."/>
            <person name="Bonometti L."/>
            <person name="Westerberg I."/>
            <person name="Brannstrom I.O."/>
            <person name="Guillou S."/>
            <person name="Cros-Aarteil S."/>
            <person name="Calhoun S."/>
            <person name="Kuo A."/>
            <person name="Mondo S."/>
            <person name="Pangilinan J."/>
            <person name="Riley R."/>
            <person name="Labutti K."/>
            <person name="Andreopoulos B."/>
            <person name="Lipzen A."/>
            <person name="Chen C."/>
            <person name="Yanf M."/>
            <person name="Daum C."/>
            <person name="Ng V."/>
            <person name="Clum A."/>
            <person name="Steindorff A."/>
            <person name="Ohm R."/>
            <person name="Martin F."/>
            <person name="Silar P."/>
            <person name="Natvig D."/>
            <person name="Lalanne C."/>
            <person name="Gautier V."/>
            <person name="Ament-Velasquez S.L."/>
            <person name="Kruys A."/>
            <person name="Hutchinson M.I."/>
            <person name="Powell A.J."/>
            <person name="Barry K."/>
            <person name="Miller A.N."/>
            <person name="Grigoriev I.V."/>
            <person name="Debuchy R."/>
            <person name="Gladieux P."/>
            <person name="Thoren M.H."/>
            <person name="Johannesson H."/>
        </authorList>
    </citation>
    <scope>NUCLEOTIDE SEQUENCE</scope>
    <source>
        <strain evidence="3">CBS 958.72</strain>
    </source>
</reference>
<reference evidence="3" key="1">
    <citation type="journal article" date="2023" name="Mol. Phylogenet. Evol.">
        <title>Genome-scale phylogeny and comparative genomics of the fungal order Sordariales.</title>
        <authorList>
            <person name="Hensen N."/>
            <person name="Bonometti L."/>
            <person name="Westerberg I."/>
            <person name="Brannstrom I.O."/>
            <person name="Guillou S."/>
            <person name="Cros-Aarteil S."/>
            <person name="Calhoun S."/>
            <person name="Haridas S."/>
            <person name="Kuo A."/>
            <person name="Mondo S."/>
            <person name="Pangilinan J."/>
            <person name="Riley R."/>
            <person name="LaButti K."/>
            <person name="Andreopoulos B."/>
            <person name="Lipzen A."/>
            <person name="Chen C."/>
            <person name="Yan M."/>
            <person name="Daum C."/>
            <person name="Ng V."/>
            <person name="Clum A."/>
            <person name="Steindorff A."/>
            <person name="Ohm R.A."/>
            <person name="Martin F."/>
            <person name="Silar P."/>
            <person name="Natvig D.O."/>
            <person name="Lalanne C."/>
            <person name="Gautier V."/>
            <person name="Ament-Velasquez S.L."/>
            <person name="Kruys A."/>
            <person name="Hutchinson M.I."/>
            <person name="Powell A.J."/>
            <person name="Barry K."/>
            <person name="Miller A.N."/>
            <person name="Grigoriev I.V."/>
            <person name="Debuchy R."/>
            <person name="Gladieux P."/>
            <person name="Hiltunen Thoren M."/>
            <person name="Johannesson H."/>
        </authorList>
    </citation>
    <scope>NUCLEOTIDE SEQUENCE</scope>
    <source>
        <strain evidence="3">CBS 958.72</strain>
    </source>
</reference>
<evidence type="ECO:0008006" key="5">
    <source>
        <dbReference type="Google" id="ProtNLM"/>
    </source>
</evidence>
<gene>
    <name evidence="3" type="ORF">B0T24DRAFT_648779</name>
</gene>
<evidence type="ECO:0000256" key="2">
    <source>
        <dbReference type="SAM" id="MobiDB-lite"/>
    </source>
</evidence>
<comment type="caution">
    <text evidence="3">The sequence shown here is derived from an EMBL/GenBank/DDBJ whole genome shotgun (WGS) entry which is preliminary data.</text>
</comment>
<dbReference type="AlphaFoldDB" id="A0AAE0KIC5"/>
<evidence type="ECO:0000256" key="1">
    <source>
        <dbReference type="ARBA" id="ARBA00023604"/>
    </source>
</evidence>
<dbReference type="NCBIfam" id="NF041278">
    <property type="entry name" value="CmcJ_NvfI_EfuI"/>
    <property type="match status" value="1"/>
</dbReference>
<proteinExistence type="inferred from homology"/>
<protein>
    <recommendedName>
        <fullName evidence="5">7alpha-cephem-methoxylase P8 chain</fullName>
    </recommendedName>
</protein>
<evidence type="ECO:0000313" key="3">
    <source>
        <dbReference type="EMBL" id="KAK3377121.1"/>
    </source>
</evidence>
<dbReference type="PANTHER" id="PTHR34598">
    <property type="entry name" value="BLL6449 PROTEIN"/>
    <property type="match status" value="1"/>
</dbReference>
<dbReference type="GO" id="GO:0016491">
    <property type="term" value="F:oxidoreductase activity"/>
    <property type="evidence" value="ECO:0007669"/>
    <property type="project" value="InterPro"/>
</dbReference>
<accession>A0AAE0KIC5</accession>
<dbReference type="Proteomes" id="UP001287356">
    <property type="component" value="Unassembled WGS sequence"/>
</dbReference>
<name>A0AAE0KIC5_9PEZI</name>